<dbReference type="AlphaFoldDB" id="A0AAP7W888"/>
<dbReference type="KEGG" id="bmyo:BG05_668"/>
<evidence type="ECO:0000313" key="4">
    <source>
        <dbReference type="Proteomes" id="UP000236165"/>
    </source>
</evidence>
<evidence type="ECO:0000313" key="3">
    <source>
        <dbReference type="Proteomes" id="UP000194131"/>
    </source>
</evidence>
<evidence type="ECO:0000313" key="1">
    <source>
        <dbReference type="EMBL" id="OSX92872.1"/>
    </source>
</evidence>
<dbReference type="Proteomes" id="UP000236165">
    <property type="component" value="Unassembled WGS sequence"/>
</dbReference>
<comment type="caution">
    <text evidence="1">The sequence shown here is derived from an EMBL/GenBank/DDBJ whole genome shotgun (WGS) entry which is preliminary data.</text>
</comment>
<name>A0AAP7W888_BACMY</name>
<accession>A0AAP7W888</accession>
<sequence length="45" mass="5227">MVFYLLSFRMERVIEILKGESSTSYKEVEDKCIHKKGAQYGKVAN</sequence>
<dbReference type="EMBL" id="MRWU01000006">
    <property type="protein sequence ID" value="OSX92872.1"/>
    <property type="molecule type" value="Genomic_DNA"/>
</dbReference>
<gene>
    <name evidence="2" type="ORF">BACWE_39970</name>
    <name evidence="1" type="ORF">S3E15_05048</name>
</gene>
<evidence type="ECO:0000313" key="2">
    <source>
        <dbReference type="EMBL" id="PJN69323.1"/>
    </source>
</evidence>
<protein>
    <submittedName>
        <fullName evidence="1">Uncharacterized protein</fullName>
    </submittedName>
</protein>
<organism evidence="1 3">
    <name type="scientific">Bacillus mycoides</name>
    <dbReference type="NCBI Taxonomy" id="1405"/>
    <lineage>
        <taxon>Bacteria</taxon>
        <taxon>Bacillati</taxon>
        <taxon>Bacillota</taxon>
        <taxon>Bacilli</taxon>
        <taxon>Bacillales</taxon>
        <taxon>Bacillaceae</taxon>
        <taxon>Bacillus</taxon>
        <taxon>Bacillus cereus group</taxon>
    </lineage>
</organism>
<reference evidence="2 4" key="1">
    <citation type="submission" date="2016-10" db="EMBL/GenBank/DDBJ databases">
        <title>Genome Sequence of Bacillus weihenstephanensis GM6LP.</title>
        <authorList>
            <person name="Poehlein A."/>
            <person name="Wemheuer F."/>
            <person name="Hollensteiner J."/>
            <person name="Wemheuer B."/>
        </authorList>
    </citation>
    <scope>NUCLEOTIDE SEQUENCE [LARGE SCALE GENOMIC DNA]</scope>
    <source>
        <strain evidence="2 4">GM6LP</strain>
    </source>
</reference>
<reference evidence="1 3" key="2">
    <citation type="submission" date="2016-12" db="EMBL/GenBank/DDBJ databases">
        <title>Genome Sequences of Twelve Sporeforming Bacillus Species Isolated from Foods.</title>
        <authorList>
            <person name="De Jong A."/>
            <person name="Holsappel S."/>
            <person name="Kuipers O.P."/>
        </authorList>
    </citation>
    <scope>NUCLEOTIDE SEQUENCE [LARGE SCALE GENOMIC DNA]</scope>
    <source>
        <strain evidence="1 3">S3E15</strain>
    </source>
</reference>
<dbReference type="Proteomes" id="UP000194131">
    <property type="component" value="Unassembled WGS sequence"/>
</dbReference>
<dbReference type="EMBL" id="MKZQ01000047">
    <property type="protein sequence ID" value="PJN69323.1"/>
    <property type="molecule type" value="Genomic_DNA"/>
</dbReference>
<proteinExistence type="predicted"/>